<dbReference type="Proteomes" id="UP000178155">
    <property type="component" value="Unassembled WGS sequence"/>
</dbReference>
<protein>
    <submittedName>
        <fullName evidence="1">Uncharacterized protein</fullName>
    </submittedName>
</protein>
<evidence type="ECO:0000313" key="1">
    <source>
        <dbReference type="EMBL" id="OGN33053.1"/>
    </source>
</evidence>
<sequence>MSIEQGFKPPELGTLTDYRNAWDIIKMVVDGSVWEQVPLLILTYAEYVKQKGARPELLEEADPKIVATLDKITAEFNSKRNQMVQAKDSAQILWYWQRVSDLISSTGQ</sequence>
<dbReference type="EMBL" id="MGKW01000040">
    <property type="protein sequence ID" value="OGN33053.1"/>
    <property type="molecule type" value="Genomic_DNA"/>
</dbReference>
<accession>A0A1F8H651</accession>
<organism evidence="1 2">
    <name type="scientific">Candidatus Yanofskybacteria bacterium RIFCSPLOWO2_02_FULL_47_9b</name>
    <dbReference type="NCBI Taxonomy" id="1802708"/>
    <lineage>
        <taxon>Bacteria</taxon>
        <taxon>Candidatus Yanofskyibacteriota</taxon>
    </lineage>
</organism>
<comment type="caution">
    <text evidence="1">The sequence shown here is derived from an EMBL/GenBank/DDBJ whole genome shotgun (WGS) entry which is preliminary data.</text>
</comment>
<proteinExistence type="predicted"/>
<name>A0A1F8H651_9BACT</name>
<reference evidence="1 2" key="1">
    <citation type="journal article" date="2016" name="Nat. Commun.">
        <title>Thousands of microbial genomes shed light on interconnected biogeochemical processes in an aquifer system.</title>
        <authorList>
            <person name="Anantharaman K."/>
            <person name="Brown C.T."/>
            <person name="Hug L.A."/>
            <person name="Sharon I."/>
            <person name="Castelle C.J."/>
            <person name="Probst A.J."/>
            <person name="Thomas B.C."/>
            <person name="Singh A."/>
            <person name="Wilkins M.J."/>
            <person name="Karaoz U."/>
            <person name="Brodie E.L."/>
            <person name="Williams K.H."/>
            <person name="Hubbard S.S."/>
            <person name="Banfield J.F."/>
        </authorList>
    </citation>
    <scope>NUCLEOTIDE SEQUENCE [LARGE SCALE GENOMIC DNA]</scope>
</reference>
<dbReference type="AlphaFoldDB" id="A0A1F8H651"/>
<evidence type="ECO:0000313" key="2">
    <source>
        <dbReference type="Proteomes" id="UP000178155"/>
    </source>
</evidence>
<gene>
    <name evidence="1" type="ORF">A3I39_03225</name>
</gene>